<gene>
    <name evidence="1" type="ORF">ICL16_03330</name>
</gene>
<accession>A0A8J7C9V3</accession>
<evidence type="ECO:0000313" key="1">
    <source>
        <dbReference type="EMBL" id="MBD2771180.1"/>
    </source>
</evidence>
<protein>
    <submittedName>
        <fullName evidence="1">Uncharacterized protein</fullName>
    </submittedName>
</protein>
<name>A0A8J7C9V3_9CYAN</name>
<proteinExistence type="predicted"/>
<dbReference type="Proteomes" id="UP000629098">
    <property type="component" value="Unassembled WGS sequence"/>
</dbReference>
<dbReference type="EMBL" id="JACXAE010000013">
    <property type="protein sequence ID" value="MBD2771180.1"/>
    <property type="molecule type" value="Genomic_DNA"/>
</dbReference>
<dbReference type="AlphaFoldDB" id="A0A8J7C9V3"/>
<evidence type="ECO:0000313" key="2">
    <source>
        <dbReference type="Proteomes" id="UP000629098"/>
    </source>
</evidence>
<keyword evidence="2" id="KW-1185">Reference proteome</keyword>
<organism evidence="1 2">
    <name type="scientific">Iningainema tapete BLCC-T55</name>
    <dbReference type="NCBI Taxonomy" id="2748662"/>
    <lineage>
        <taxon>Bacteria</taxon>
        <taxon>Bacillati</taxon>
        <taxon>Cyanobacteriota</taxon>
        <taxon>Cyanophyceae</taxon>
        <taxon>Nostocales</taxon>
        <taxon>Scytonemataceae</taxon>
        <taxon>Iningainema tapete</taxon>
    </lineage>
</organism>
<comment type="caution">
    <text evidence="1">The sequence shown here is derived from an EMBL/GenBank/DDBJ whole genome shotgun (WGS) entry which is preliminary data.</text>
</comment>
<dbReference type="RefSeq" id="WP_190825470.1">
    <property type="nucleotide sequence ID" value="NZ_CAWPPI010000013.1"/>
</dbReference>
<sequence>MPAGTFTNEWISQSARILYLGESPPDPNSFWLCLANTALLTRASSTTDFVAAEPAAEHGYTRANIVFTAGAYDTTDQRYEIPIATATFTATDASLNFQTAFLMASAQPTPQDASGVAIAYFVESAPVTVPPGQSYTYQIPYAMLNTGYVNGI</sequence>
<reference evidence="1" key="1">
    <citation type="submission" date="2020-09" db="EMBL/GenBank/DDBJ databases">
        <title>Iningainema tapete sp. nov. (Scytonemataceae, Cyanobacteria) from greenhouses in central Florida (USA) produces two types of nodularin with biosynthetic potential for microcystin-LR and anabaenopeptins.</title>
        <authorList>
            <person name="Berthold D.E."/>
            <person name="Lefler F.W."/>
            <person name="Huang I.-S."/>
            <person name="Abdulla H."/>
            <person name="Zimba P.V."/>
            <person name="Laughinghouse H.D. IV."/>
        </authorList>
    </citation>
    <scope>NUCLEOTIDE SEQUENCE</scope>
    <source>
        <strain evidence="1">BLCCT55</strain>
    </source>
</reference>